<name>A0A1Y0IEB0_9GAMM</name>
<dbReference type="KEGG" id="ome:OLMES_3693"/>
<protein>
    <submittedName>
        <fullName evidence="1">Chondroitin 4-O-sulfotransferase</fullName>
    </submittedName>
</protein>
<dbReference type="EMBL" id="CP021425">
    <property type="protein sequence ID" value="ARU57714.1"/>
    <property type="molecule type" value="Genomic_DNA"/>
</dbReference>
<evidence type="ECO:0000313" key="2">
    <source>
        <dbReference type="Proteomes" id="UP000196027"/>
    </source>
</evidence>
<dbReference type="Proteomes" id="UP000196027">
    <property type="component" value="Chromosome"/>
</dbReference>
<accession>A0A1Y0IEB0</accession>
<organism evidence="1 2">
    <name type="scientific">Oleiphilus messinensis</name>
    <dbReference type="NCBI Taxonomy" id="141451"/>
    <lineage>
        <taxon>Bacteria</taxon>
        <taxon>Pseudomonadati</taxon>
        <taxon>Pseudomonadota</taxon>
        <taxon>Gammaproteobacteria</taxon>
        <taxon>Oceanospirillales</taxon>
        <taxon>Oleiphilaceae</taxon>
        <taxon>Oleiphilus</taxon>
    </lineage>
</organism>
<evidence type="ECO:0000313" key="1">
    <source>
        <dbReference type="EMBL" id="ARU57714.1"/>
    </source>
</evidence>
<reference evidence="1 2" key="1">
    <citation type="submission" date="2017-05" db="EMBL/GenBank/DDBJ databases">
        <title>Genomic insights into alkan degradation activity of Oleiphilus messinensis.</title>
        <authorList>
            <person name="Kozyavkin S.A."/>
            <person name="Slesarev A.I."/>
            <person name="Golyshin P.N."/>
            <person name="Korzhenkov A."/>
            <person name="Golyshina O.N."/>
            <person name="Toshchakov S.V."/>
        </authorList>
    </citation>
    <scope>NUCLEOTIDE SEQUENCE [LARGE SCALE GENOMIC DNA]</scope>
    <source>
        <strain evidence="1 2">ME102</strain>
    </source>
</reference>
<dbReference type="GO" id="GO:0016740">
    <property type="term" value="F:transferase activity"/>
    <property type="evidence" value="ECO:0007669"/>
    <property type="project" value="UniProtKB-KW"/>
</dbReference>
<proteinExistence type="predicted"/>
<keyword evidence="2" id="KW-1185">Reference proteome</keyword>
<sequence length="181" mass="21835">MGYRKAQNYLLPQSQYSFEDYVQLHTRGLSKHQYYNHMSAGEIKDLLGDEVWNSYYKFCFERNPWDRVISFYYWRYQSTPRPTMLSFLLSDAPLKLKRFGYDLYTIDRNIAVDDIYCYEDLKEAAETIRKRLKLPGKLLLPRAKSGYRKDTRHYSDIFSLREKQIISDLFSEEITLFGYQF</sequence>
<dbReference type="AlphaFoldDB" id="A0A1Y0IEB0"/>
<keyword evidence="1" id="KW-0808">Transferase</keyword>
<gene>
    <name evidence="1" type="ORF">OLMES_3693</name>
</gene>